<organism evidence="12 13">
    <name type="scientific">Anoxybacteroides amylolyticum</name>
    <dbReference type="NCBI Taxonomy" id="294699"/>
    <lineage>
        <taxon>Bacteria</taxon>
        <taxon>Bacillati</taxon>
        <taxon>Bacillota</taxon>
        <taxon>Bacilli</taxon>
        <taxon>Bacillales</taxon>
        <taxon>Anoxybacillaceae</taxon>
        <taxon>Anoxybacteroides</taxon>
    </lineage>
</organism>
<dbReference type="PANTHER" id="PTHR42682">
    <property type="entry name" value="HYDROGENASE-4 COMPONENT F"/>
    <property type="match status" value="1"/>
</dbReference>
<feature type="transmembrane region" description="Helical" evidence="9">
    <location>
        <begin position="455"/>
        <end position="476"/>
    </location>
</feature>
<dbReference type="PRINTS" id="PR01437">
    <property type="entry name" value="NUOXDRDTASE4"/>
</dbReference>
<evidence type="ECO:0000259" key="10">
    <source>
        <dbReference type="Pfam" id="PF00361"/>
    </source>
</evidence>
<comment type="similarity">
    <text evidence="2">Belongs to the CPA3 antiporters (TC 2.A.63) subunit A family.</text>
</comment>
<dbReference type="AlphaFoldDB" id="A0A160F3W4"/>
<keyword evidence="3" id="KW-1003">Cell membrane</keyword>
<evidence type="ECO:0000256" key="1">
    <source>
        <dbReference type="ARBA" id="ARBA00004651"/>
    </source>
</evidence>
<accession>A0A160F3W4</accession>
<dbReference type="InterPro" id="IPR001750">
    <property type="entry name" value="ND/Mrp_TM"/>
</dbReference>
<evidence type="ECO:0000256" key="6">
    <source>
        <dbReference type="ARBA" id="ARBA00023002"/>
    </source>
</evidence>
<feature type="transmembrane region" description="Helical" evidence="9">
    <location>
        <begin position="63"/>
        <end position="89"/>
    </location>
</feature>
<feature type="transmembrane region" description="Helical" evidence="9">
    <location>
        <begin position="162"/>
        <end position="182"/>
    </location>
</feature>
<evidence type="ECO:0000256" key="8">
    <source>
        <dbReference type="RuleBase" id="RU000320"/>
    </source>
</evidence>
<evidence type="ECO:0000259" key="11">
    <source>
        <dbReference type="Pfam" id="PF00662"/>
    </source>
</evidence>
<keyword evidence="7 9" id="KW-0472">Membrane</keyword>
<dbReference type="Pfam" id="PF00662">
    <property type="entry name" value="Proton_antipo_N"/>
    <property type="match status" value="1"/>
</dbReference>
<evidence type="ECO:0000256" key="3">
    <source>
        <dbReference type="ARBA" id="ARBA00022475"/>
    </source>
</evidence>
<gene>
    <name evidence="12" type="ORF">GFC30_1742</name>
</gene>
<keyword evidence="13" id="KW-1185">Reference proteome</keyword>
<feature type="domain" description="NADH:quinone oxidoreductase/Mrp antiporter transmembrane" evidence="10">
    <location>
        <begin position="127"/>
        <end position="419"/>
    </location>
</feature>
<dbReference type="InterPro" id="IPR003918">
    <property type="entry name" value="NADH_UbQ_OxRdtase"/>
</dbReference>
<comment type="subcellular location">
    <subcellularLocation>
        <location evidence="1">Cell membrane</location>
        <topology evidence="1">Multi-pass membrane protein</topology>
    </subcellularLocation>
    <subcellularLocation>
        <location evidence="8">Membrane</location>
        <topology evidence="8">Multi-pass membrane protein</topology>
    </subcellularLocation>
</comment>
<feature type="transmembrane region" description="Helical" evidence="9">
    <location>
        <begin position="375"/>
        <end position="393"/>
    </location>
</feature>
<feature type="domain" description="NADH-Ubiquinone oxidoreductase (complex I) chain 5 N-terminal" evidence="11">
    <location>
        <begin position="64"/>
        <end position="95"/>
    </location>
</feature>
<evidence type="ECO:0000256" key="4">
    <source>
        <dbReference type="ARBA" id="ARBA00022692"/>
    </source>
</evidence>
<dbReference type="InterPro" id="IPR001516">
    <property type="entry name" value="Proton_antipo_N"/>
</dbReference>
<keyword evidence="12" id="KW-0830">Ubiquinone</keyword>
<feature type="transmembrane region" description="Helical" evidence="9">
    <location>
        <begin position="247"/>
        <end position="267"/>
    </location>
</feature>
<keyword evidence="4 8" id="KW-0812">Transmembrane</keyword>
<feature type="transmembrane region" description="Helical" evidence="9">
    <location>
        <begin position="109"/>
        <end position="126"/>
    </location>
</feature>
<dbReference type="PANTHER" id="PTHR42682:SF5">
    <property type="entry name" value="HYDROGENASE-4 COMPONENT F"/>
    <property type="match status" value="1"/>
</dbReference>
<dbReference type="EMBL" id="CP015438">
    <property type="protein sequence ID" value="ANB60661.1"/>
    <property type="molecule type" value="Genomic_DNA"/>
</dbReference>
<dbReference type="GO" id="GO:0008137">
    <property type="term" value="F:NADH dehydrogenase (ubiquinone) activity"/>
    <property type="evidence" value="ECO:0007669"/>
    <property type="project" value="InterPro"/>
</dbReference>
<dbReference type="InterPro" id="IPR052175">
    <property type="entry name" value="ComplexI-like_HydComp"/>
</dbReference>
<feature type="transmembrane region" description="Helical" evidence="9">
    <location>
        <begin position="413"/>
        <end position="434"/>
    </location>
</feature>
<feature type="transmembrane region" description="Helical" evidence="9">
    <location>
        <begin position="6"/>
        <end position="26"/>
    </location>
</feature>
<keyword evidence="5 9" id="KW-1133">Transmembrane helix</keyword>
<dbReference type="PATRIC" id="fig|294699.3.peg.1783"/>
<proteinExistence type="inferred from homology"/>
<dbReference type="GO" id="GO:0016491">
    <property type="term" value="F:oxidoreductase activity"/>
    <property type="evidence" value="ECO:0007669"/>
    <property type="project" value="UniProtKB-KW"/>
</dbReference>
<dbReference type="Proteomes" id="UP000076865">
    <property type="component" value="Chromosome"/>
</dbReference>
<evidence type="ECO:0000313" key="12">
    <source>
        <dbReference type="EMBL" id="ANB60661.1"/>
    </source>
</evidence>
<dbReference type="KEGG" id="aamy:GFC30_1742"/>
<sequence length="492" mass="54213">MIDMGEVSLLLIIPLVTAVLCWKINVRVGEKLQVITTLFNVVVGLFIAKTVFFHAPITGWHRLIYIDALSAFNILLIVLIGFVASLYSVGYMNHEVAEKIIGDNKVRHYYLWFHLFLGTMLAVSVVNNLGFLWVGIELTTLVSALLVAFYRKGTSLEAAWKYLIMGSVGIAFALLGIIFLYLSGGDLFGESTDALNWTVLHQAAKHLNPQWTLIAFIFVLVGFGTKAGLAPMHFWLPDAHSQAPSPVSAVLSGVLLNTALYGIFRIYTITNTTLDGKAAPYLIVFGLFSIAITVPFMLVQHDLKRMLAYSSVEHMGIITLGVGIGGALGLYGAVLHMFHHSMAKSLLFFTAGNITQNYHSKRMERISGVLKTMPITGSIFLIAAFAITGTPPFNVFVSEFTIMRAGFQSGHFVATVSFLLFVVLIFSGMMYYVVRMAFGEAPTKVEKKEMNRWSTAALFIPLIAVIVFGLYVPPFFQEVIQQVTVVLQGGKL</sequence>
<feature type="transmembrane region" description="Helical" evidence="9">
    <location>
        <begin position="213"/>
        <end position="235"/>
    </location>
</feature>
<evidence type="ECO:0000256" key="5">
    <source>
        <dbReference type="ARBA" id="ARBA00022989"/>
    </source>
</evidence>
<feature type="transmembrane region" description="Helical" evidence="9">
    <location>
        <begin position="311"/>
        <end position="331"/>
    </location>
</feature>
<evidence type="ECO:0000256" key="2">
    <source>
        <dbReference type="ARBA" id="ARBA00008483"/>
    </source>
</evidence>
<evidence type="ECO:0000256" key="9">
    <source>
        <dbReference type="SAM" id="Phobius"/>
    </source>
</evidence>
<reference evidence="12 13" key="1">
    <citation type="journal article" date="2006" name="Syst. Appl. Microbiol.">
        <title>Anoxybacillus amylolyticus sp. nov., a thermophilic amylase producing bacterium isolated from Mount Rittmann (Antarctica).</title>
        <authorList>
            <person name="Poli A."/>
            <person name="Esposito E."/>
            <person name="Lama L."/>
            <person name="Orlando P."/>
            <person name="Nicolaus G."/>
            <person name="de Appolonia F."/>
            <person name="Gambacorta A."/>
            <person name="Nicolaus B."/>
        </authorList>
    </citation>
    <scope>NUCLEOTIDE SEQUENCE [LARGE SCALE GENOMIC DNA]</scope>
    <source>
        <strain evidence="12 13">DSM 15939</strain>
    </source>
</reference>
<keyword evidence="6" id="KW-0560">Oxidoreductase</keyword>
<dbReference type="GO" id="GO:0042773">
    <property type="term" value="P:ATP synthesis coupled electron transport"/>
    <property type="evidence" value="ECO:0007669"/>
    <property type="project" value="InterPro"/>
</dbReference>
<evidence type="ECO:0000313" key="13">
    <source>
        <dbReference type="Proteomes" id="UP000076865"/>
    </source>
</evidence>
<dbReference type="GO" id="GO:0005886">
    <property type="term" value="C:plasma membrane"/>
    <property type="evidence" value="ECO:0007669"/>
    <property type="project" value="UniProtKB-SubCell"/>
</dbReference>
<feature type="transmembrane region" description="Helical" evidence="9">
    <location>
        <begin position="38"/>
        <end position="57"/>
    </location>
</feature>
<feature type="transmembrane region" description="Helical" evidence="9">
    <location>
        <begin position="279"/>
        <end position="299"/>
    </location>
</feature>
<protein>
    <submittedName>
        <fullName evidence="12">NADH-Ubiquinone/plastoquinone (Complex I), various chains family protein</fullName>
    </submittedName>
</protein>
<evidence type="ECO:0000256" key="7">
    <source>
        <dbReference type="ARBA" id="ARBA00023136"/>
    </source>
</evidence>
<dbReference type="Pfam" id="PF00361">
    <property type="entry name" value="Proton_antipo_M"/>
    <property type="match status" value="1"/>
</dbReference>
<name>A0A160F3W4_9BACL</name>